<evidence type="ECO:0000313" key="2">
    <source>
        <dbReference type="EMBL" id="AIR85248.1"/>
    </source>
</evidence>
<evidence type="ECO:0000256" key="1">
    <source>
        <dbReference type="SAM" id="Phobius"/>
    </source>
</evidence>
<gene>
    <name evidence="2" type="ORF">LH22_07105</name>
</gene>
<protein>
    <recommendedName>
        <fullName evidence="4">DUF3899 domain-containing protein</fullName>
    </recommendedName>
</protein>
<evidence type="ECO:0000313" key="3">
    <source>
        <dbReference type="Proteomes" id="UP000029495"/>
    </source>
</evidence>
<keyword evidence="1" id="KW-1133">Transmembrane helix</keyword>
<keyword evidence="1" id="KW-0812">Transmembrane</keyword>
<dbReference type="Proteomes" id="UP000029495">
    <property type="component" value="Chromosome"/>
</dbReference>
<sequence>MKCNITNWICFGAFFLVFFSIRFISLSHDLHVSGFVFLAAFVYGLYTYIVVLDKVNSLKDDNKIVKALHAGKLISNLKKGNEIGFLGRNVFFFTGFTIGMLLIRYT</sequence>
<name>A0ABM5RH84_9GAMM</name>
<dbReference type="RefSeq" id="WP_038645193.1">
    <property type="nucleotide sequence ID" value="NZ_CP009454.1"/>
</dbReference>
<feature type="transmembrane region" description="Helical" evidence="1">
    <location>
        <begin position="6"/>
        <end position="25"/>
    </location>
</feature>
<reference evidence="2 3" key="1">
    <citation type="submission" date="2014-09" db="EMBL/GenBank/DDBJ databases">
        <authorList>
            <person name="Chan K.-G."/>
        </authorList>
    </citation>
    <scope>NUCLEOTIDE SEQUENCE [LARGE SCALE GENOMIC DNA]</scope>
    <source>
        <strain evidence="2 3">ND04</strain>
    </source>
</reference>
<feature type="transmembrane region" description="Helical" evidence="1">
    <location>
        <begin position="85"/>
        <end position="103"/>
    </location>
</feature>
<accession>A0ABM5RH84</accession>
<proteinExistence type="predicted"/>
<keyword evidence="1" id="KW-0472">Membrane</keyword>
<organism evidence="2 3">
    <name type="scientific">Pantoea rwandensis</name>
    <dbReference type="NCBI Taxonomy" id="1076550"/>
    <lineage>
        <taxon>Bacteria</taxon>
        <taxon>Pseudomonadati</taxon>
        <taxon>Pseudomonadota</taxon>
        <taxon>Gammaproteobacteria</taxon>
        <taxon>Enterobacterales</taxon>
        <taxon>Erwiniaceae</taxon>
        <taxon>Pantoea</taxon>
    </lineage>
</organism>
<feature type="transmembrane region" description="Helical" evidence="1">
    <location>
        <begin position="32"/>
        <end position="51"/>
    </location>
</feature>
<dbReference type="EMBL" id="CP009454">
    <property type="protein sequence ID" value="AIR85248.1"/>
    <property type="molecule type" value="Genomic_DNA"/>
</dbReference>
<evidence type="ECO:0008006" key="4">
    <source>
        <dbReference type="Google" id="ProtNLM"/>
    </source>
</evidence>
<keyword evidence="3" id="KW-1185">Reference proteome</keyword>